<organism evidence="12 13">
    <name type="scientific">Leuconostoc citreum</name>
    <dbReference type="NCBI Taxonomy" id="33964"/>
    <lineage>
        <taxon>Bacteria</taxon>
        <taxon>Bacillati</taxon>
        <taxon>Bacillota</taxon>
        <taxon>Bacilli</taxon>
        <taxon>Lactobacillales</taxon>
        <taxon>Lactobacillaceae</taxon>
        <taxon>Leuconostoc</taxon>
    </lineage>
</organism>
<dbReference type="FunFam" id="1.10.579.10:FF:000003">
    <property type="entry name" value="Deoxyribodipyrimidine photo-lyase"/>
    <property type="match status" value="1"/>
</dbReference>
<feature type="binding site" evidence="8">
    <location>
        <position position="227"/>
    </location>
    <ligand>
        <name>FAD</name>
        <dbReference type="ChEBI" id="CHEBI:57692"/>
    </ligand>
</feature>
<comment type="cofactor">
    <cofactor evidence="8">
        <name>FAD</name>
        <dbReference type="ChEBI" id="CHEBI:57692"/>
    </cofactor>
    <text evidence="8">Binds 1 FAD per subunit.</text>
</comment>
<evidence type="ECO:0000256" key="8">
    <source>
        <dbReference type="PIRSR" id="PIRSR602081-1"/>
    </source>
</evidence>
<proteinExistence type="inferred from homology"/>
<gene>
    <name evidence="12" type="ORF">LCIT_05100</name>
</gene>
<dbReference type="EC" id="4.1.99.3" evidence="2"/>
<dbReference type="InterPro" id="IPR036155">
    <property type="entry name" value="Crypto/Photolyase_N_sf"/>
</dbReference>
<dbReference type="SUPFAM" id="SSF48173">
    <property type="entry name" value="Cryptochrome/photolyase FAD-binding domain"/>
    <property type="match status" value="1"/>
</dbReference>
<dbReference type="GO" id="GO:0003904">
    <property type="term" value="F:deoxyribodipyrimidine photo-lyase activity"/>
    <property type="evidence" value="ECO:0007669"/>
    <property type="project" value="UniProtKB-EC"/>
</dbReference>
<dbReference type="PROSITE" id="PS00691">
    <property type="entry name" value="DNA_PHOTOLYASES_1_2"/>
    <property type="match status" value="1"/>
</dbReference>
<feature type="domain" description="Photolyase/cryptochrome alpha/beta" evidence="11">
    <location>
        <begin position="3"/>
        <end position="132"/>
    </location>
</feature>
<comment type="catalytic activity">
    <reaction evidence="7">
        <text>cyclobutadipyrimidine (in DNA) = 2 pyrimidine residues (in DNA).</text>
        <dbReference type="EC" id="4.1.99.3"/>
    </reaction>
</comment>
<evidence type="ECO:0000313" key="13">
    <source>
        <dbReference type="Proteomes" id="UP000323274"/>
    </source>
</evidence>
<dbReference type="GO" id="GO:0000719">
    <property type="term" value="P:photoreactive repair"/>
    <property type="evidence" value="ECO:0007669"/>
    <property type="project" value="UniProtKB-ARBA"/>
</dbReference>
<dbReference type="GO" id="GO:0009416">
    <property type="term" value="P:response to light stimulus"/>
    <property type="evidence" value="ECO:0007669"/>
    <property type="project" value="TreeGrafter"/>
</dbReference>
<dbReference type="SUPFAM" id="SSF52425">
    <property type="entry name" value="Cryptochrome/photolyase, N-terminal domain"/>
    <property type="match status" value="1"/>
</dbReference>
<protein>
    <recommendedName>
        <fullName evidence="3">Deoxyribodipyrimidine photo-lyase</fullName>
        <ecNumber evidence="2">4.1.99.3</ecNumber>
    </recommendedName>
</protein>
<accession>A0A5A5TYK3</accession>
<feature type="binding site" evidence="8">
    <location>
        <begin position="239"/>
        <end position="243"/>
    </location>
    <ligand>
        <name>FAD</name>
        <dbReference type="ChEBI" id="CHEBI:57692"/>
    </ligand>
</feature>
<dbReference type="InterPro" id="IPR014729">
    <property type="entry name" value="Rossmann-like_a/b/a_fold"/>
</dbReference>
<dbReference type="GO" id="GO:0003677">
    <property type="term" value="F:DNA binding"/>
    <property type="evidence" value="ECO:0007669"/>
    <property type="project" value="TreeGrafter"/>
</dbReference>
<dbReference type="InterPro" id="IPR018394">
    <property type="entry name" value="DNA_photolyase_1_CS_C"/>
</dbReference>
<reference evidence="12 13" key="1">
    <citation type="submission" date="2019-04" db="EMBL/GenBank/DDBJ databases">
        <title>A pseudo-fructophilic Leuconostoc citreum strain F192-5 isolated from peel of satsuma mandarin: the first report for isolation and characterization of strain-dependent fructophilic-like characteristics.</title>
        <authorList>
            <person name="Maeno S."/>
            <person name="Tanizawa Y."/>
            <person name="Kajikawa A."/>
            <person name="Kanesaki Y."/>
            <person name="Kubota E."/>
            <person name="Arita M."/>
            <person name="Leon D."/>
            <person name="Endo A."/>
        </authorList>
    </citation>
    <scope>NUCLEOTIDE SEQUENCE [LARGE SCALE GENOMIC DNA]</scope>
    <source>
        <strain evidence="12 13">F192-5</strain>
    </source>
</reference>
<evidence type="ECO:0000256" key="3">
    <source>
        <dbReference type="ARBA" id="ARBA00014046"/>
    </source>
</evidence>
<evidence type="ECO:0000313" key="12">
    <source>
        <dbReference type="EMBL" id="GDZ83268.1"/>
    </source>
</evidence>
<name>A0A5A5TYK3_LEUCI</name>
<keyword evidence="5 8" id="KW-0274">FAD</keyword>
<evidence type="ECO:0000256" key="9">
    <source>
        <dbReference type="PIRSR" id="PIRSR602081-2"/>
    </source>
</evidence>
<dbReference type="InterPro" id="IPR036134">
    <property type="entry name" value="Crypto/Photolyase_FAD-like_sf"/>
</dbReference>
<dbReference type="PRINTS" id="PR00147">
    <property type="entry name" value="DNAPHOTLYASE"/>
</dbReference>
<keyword evidence="6 10" id="KW-0157">Chromophore</keyword>
<evidence type="ECO:0000256" key="2">
    <source>
        <dbReference type="ARBA" id="ARBA00013149"/>
    </source>
</evidence>
<feature type="site" description="Electron transfer via tryptophanyl radical" evidence="9">
    <location>
        <position position="306"/>
    </location>
</feature>
<dbReference type="Pfam" id="PF00875">
    <property type="entry name" value="DNA_photolyase"/>
    <property type="match status" value="1"/>
</dbReference>
<dbReference type="RefSeq" id="WP_048801530.1">
    <property type="nucleotide sequence ID" value="NZ_BJJW01000002.1"/>
</dbReference>
<evidence type="ECO:0000256" key="4">
    <source>
        <dbReference type="ARBA" id="ARBA00022630"/>
    </source>
</evidence>
<evidence type="ECO:0000256" key="6">
    <source>
        <dbReference type="ARBA" id="ARBA00022991"/>
    </source>
</evidence>
<dbReference type="Gene3D" id="1.10.579.10">
    <property type="entry name" value="DNA Cyclobutane Dipyrimidine Photolyase, subunit A, domain 3"/>
    <property type="match status" value="1"/>
</dbReference>
<dbReference type="PANTHER" id="PTHR11455:SF9">
    <property type="entry name" value="CRYPTOCHROME CIRCADIAN CLOCK 5 ISOFORM X1"/>
    <property type="match status" value="1"/>
</dbReference>
<dbReference type="PROSITE" id="PS00394">
    <property type="entry name" value="DNA_PHOTOLYASES_1_1"/>
    <property type="match status" value="1"/>
</dbReference>
<feature type="site" description="Electron transfer via tryptophanyl radical" evidence="9">
    <location>
        <position position="359"/>
    </location>
</feature>
<dbReference type="GO" id="GO:0071949">
    <property type="term" value="F:FAD binding"/>
    <property type="evidence" value="ECO:0007669"/>
    <property type="project" value="TreeGrafter"/>
</dbReference>
<dbReference type="Gene3D" id="3.40.50.620">
    <property type="entry name" value="HUPs"/>
    <property type="match status" value="1"/>
</dbReference>
<keyword evidence="4 8" id="KW-0285">Flavoprotein</keyword>
<feature type="binding site" evidence="8">
    <location>
        <begin position="372"/>
        <end position="374"/>
    </location>
    <ligand>
        <name>FAD</name>
        <dbReference type="ChEBI" id="CHEBI:57692"/>
    </ligand>
</feature>
<dbReference type="InterPro" id="IPR006050">
    <property type="entry name" value="DNA_photolyase_N"/>
</dbReference>
<feature type="site" description="Electron transfer via tryptophanyl radical" evidence="9">
    <location>
        <position position="382"/>
    </location>
</feature>
<dbReference type="Pfam" id="PF03441">
    <property type="entry name" value="FAD_binding_7"/>
    <property type="match status" value="1"/>
</dbReference>
<feature type="binding site" evidence="8">
    <location>
        <begin position="275"/>
        <end position="282"/>
    </location>
    <ligand>
        <name>FAD</name>
        <dbReference type="ChEBI" id="CHEBI:57692"/>
    </ligand>
</feature>
<evidence type="ECO:0000256" key="5">
    <source>
        <dbReference type="ARBA" id="ARBA00022827"/>
    </source>
</evidence>
<dbReference type="InterPro" id="IPR005101">
    <property type="entry name" value="Cryptochr/Photolyase_FAD-bd"/>
</dbReference>
<dbReference type="InterPro" id="IPR002081">
    <property type="entry name" value="Cryptochrome/DNA_photolyase_1"/>
</dbReference>
<keyword evidence="12" id="KW-0456">Lyase</keyword>
<dbReference type="AlphaFoldDB" id="A0A5A5TYK3"/>
<comment type="caution">
    <text evidence="12">The sequence shown here is derived from an EMBL/GenBank/DDBJ whole genome shotgun (WGS) entry which is preliminary data.</text>
</comment>
<dbReference type="Gene3D" id="1.25.40.80">
    <property type="match status" value="1"/>
</dbReference>
<evidence type="ECO:0000256" key="7">
    <source>
        <dbReference type="ARBA" id="ARBA00033999"/>
    </source>
</evidence>
<feature type="binding site" evidence="8">
    <location>
        <position position="272"/>
    </location>
    <ligand>
        <name>FAD</name>
        <dbReference type="ChEBI" id="CHEBI:57692"/>
    </ligand>
</feature>
<comment type="cofactor">
    <cofactor evidence="1">
        <name>(6R)-5,10-methylene-5,6,7,8-tetrahydrofolate</name>
        <dbReference type="ChEBI" id="CHEBI:15636"/>
    </cofactor>
</comment>
<sequence length="478" mass="55283">MNKVSIVWIRRDFRIQDNLALAAATENSDSVLLVFIVDPEQIETTASLNQSAFFASAKAFQANLANENIHLLVLKGTPESQFEKLTAALPEISDLYFNFDERGYGRQRDQQVAHHCQTTLGLKTHAYIDYNLHSANEIKKADGAGYQIFTPYFKRWITLPKPTPVKVSVTSLQEKQMANIEPLHLHQEGLLTSLINEKHDKQLVGQVGEAKALQTLKDFIQSHLAEYDTQRDLPFLDATSHLSRYLRTGEIAIRTIYQAVINEPESEGQQTFIKELAWRDYYNMIYAMNPQQNTQSLRPEFQKIAWRNNHNDFLLWQTGQTGFPIVDAAMRQLNQTGWMHNRLRMIVASFLTKDLLIDWRWGEQYFHDQLLDYDPASNIGGWQWAASTGTDSVPYFRIFNPTRQSQKFDPDGQFIKQFVPELSQITNDKIHEPQLLTDLEQKEFQVTLDKDYPKPMVTHKQARLRAIEVYEQSKDTVK</sequence>
<dbReference type="Proteomes" id="UP000323274">
    <property type="component" value="Unassembled WGS sequence"/>
</dbReference>
<dbReference type="PROSITE" id="PS51645">
    <property type="entry name" value="PHR_CRY_ALPHA_BETA"/>
    <property type="match status" value="1"/>
</dbReference>
<evidence type="ECO:0000256" key="1">
    <source>
        <dbReference type="ARBA" id="ARBA00001932"/>
    </source>
</evidence>
<comment type="similarity">
    <text evidence="10">Belongs to the DNA photolyase family.</text>
</comment>
<dbReference type="EMBL" id="BJJW01000002">
    <property type="protein sequence ID" value="GDZ83268.1"/>
    <property type="molecule type" value="Genomic_DNA"/>
</dbReference>
<dbReference type="PANTHER" id="PTHR11455">
    <property type="entry name" value="CRYPTOCHROME"/>
    <property type="match status" value="1"/>
</dbReference>
<evidence type="ECO:0000259" key="11">
    <source>
        <dbReference type="PROSITE" id="PS51645"/>
    </source>
</evidence>
<evidence type="ECO:0000256" key="10">
    <source>
        <dbReference type="RuleBase" id="RU004182"/>
    </source>
</evidence>